<name>A0ABU8DUE8_9ACTN</name>
<dbReference type="PROSITE" id="PS51318">
    <property type="entry name" value="TAT"/>
    <property type="match status" value="1"/>
</dbReference>
<feature type="compositionally biased region" description="Basic and acidic residues" evidence="1">
    <location>
        <begin position="122"/>
        <end position="143"/>
    </location>
</feature>
<dbReference type="RefSeq" id="WP_336404463.1">
    <property type="nucleotide sequence ID" value="NZ_JBAPLU010000010.1"/>
</dbReference>
<dbReference type="InterPro" id="IPR013207">
    <property type="entry name" value="LGFP"/>
</dbReference>
<sequence length="807" mass="81734">MSQVRRRALRSSVLAASLAVVASLVVAPPALAEDPSASPITSAAPTTGAAPTNQPDPTSVATPTANPVPTDGVPTDDGAPTTAAPTDSAPATTVAPEADPALPEPGETVTGELVQAWPDPTAEEHEADGHDHADHDAHDHGDAEGPLSWIDTGDGEAVRVPTDALPDVAVGSTLSVTVGDPVVDEATTEQGFAPAVEVQAAAVLDAATPDPTTASAGSAPTNTVTAVLVAPAGTSPDGMTIGTVVDTLNGAVHSFWDEQSNGTVRITAVQGASGWVSSSAGCGDPFALWSDVARQVGWSDGPGKHLMLYVPSNASGCAYGLGTVGSSIGSGGLSYVRDAKLSVMGHELGHNFGLGHSSKVQCDGTVESGTCRTVDYADYYDIMGFSWDQVGTLNTAQAARLGLLPSSEQVALTTSSAPTTVTLAPVSASSGTRAVKLTAANGAVYYVEYRQASGRDAWLSDPRLSQNRAFSGVVLRRASSGNNTSLLLDGTPSPSSGWGADNEQVVLAGSRAVVGSGAFVVTVGSLSTAAASIQVAPAAPSAISAKYAATGGEGGVLGRPASNEACGLPRGGCLRHFERGSIYWSPATAAQVITGGLRDRWASLGYEYSWLGYPASGADCSLPGGGCVQVFERGALYWVPGVGAVSISGGLWSGWAQRGYEGGSLGYPVADARCGLSGGGCVQWFAGGSLYWVPGYGARSISGGLLEGWATRGYEFGVLGYPIADAACGLSGGGCVQSFVGGSLYWVPGVGARAMTGGLYQGWAVRGYETGRLGYPVEDARCGRDAACYQSFQGGLLQWNPSRGAFD</sequence>
<dbReference type="SUPFAM" id="SSF55486">
    <property type="entry name" value="Metalloproteases ('zincins'), catalytic domain"/>
    <property type="match status" value="1"/>
</dbReference>
<proteinExistence type="predicted"/>
<feature type="compositionally biased region" description="Polar residues" evidence="1">
    <location>
        <begin position="53"/>
        <end position="67"/>
    </location>
</feature>
<dbReference type="InterPro" id="IPR006311">
    <property type="entry name" value="TAT_signal"/>
</dbReference>
<feature type="compositionally biased region" description="Low complexity" evidence="1">
    <location>
        <begin position="32"/>
        <end position="52"/>
    </location>
</feature>
<feature type="compositionally biased region" description="Low complexity" evidence="1">
    <location>
        <begin position="75"/>
        <end position="96"/>
    </location>
</feature>
<comment type="caution">
    <text evidence="3">The sequence shown here is derived from an EMBL/GenBank/DDBJ whole genome shotgun (WGS) entry which is preliminary data.</text>
</comment>
<feature type="chain" id="PRO_5046748449" evidence="2">
    <location>
        <begin position="33"/>
        <end position="807"/>
    </location>
</feature>
<feature type="region of interest" description="Disordered" evidence="1">
    <location>
        <begin position="32"/>
        <end position="107"/>
    </location>
</feature>
<accession>A0ABU8DUE8</accession>
<dbReference type="EMBL" id="JBAPLU010000010">
    <property type="protein sequence ID" value="MEI4272325.1"/>
    <property type="molecule type" value="Genomic_DNA"/>
</dbReference>
<protein>
    <submittedName>
        <fullName evidence="3">Reprolysin-like metallopeptidase</fullName>
    </submittedName>
</protein>
<evidence type="ECO:0000256" key="1">
    <source>
        <dbReference type="SAM" id="MobiDB-lite"/>
    </source>
</evidence>
<dbReference type="Proteomes" id="UP001361570">
    <property type="component" value="Unassembled WGS sequence"/>
</dbReference>
<keyword evidence="4" id="KW-1185">Reference proteome</keyword>
<gene>
    <name evidence="3" type="ORF">TEK04_11390</name>
</gene>
<dbReference type="Pfam" id="PF08310">
    <property type="entry name" value="LGFP"/>
    <property type="match status" value="5"/>
</dbReference>
<feature type="signal peptide" evidence="2">
    <location>
        <begin position="1"/>
        <end position="32"/>
    </location>
</feature>
<organism evidence="3 4">
    <name type="scientific">Klenkia sesuvii</name>
    <dbReference type="NCBI Taxonomy" id="3103137"/>
    <lineage>
        <taxon>Bacteria</taxon>
        <taxon>Bacillati</taxon>
        <taxon>Actinomycetota</taxon>
        <taxon>Actinomycetes</taxon>
        <taxon>Geodermatophilales</taxon>
        <taxon>Geodermatophilaceae</taxon>
        <taxon>Klenkia</taxon>
    </lineage>
</organism>
<evidence type="ECO:0000313" key="3">
    <source>
        <dbReference type="EMBL" id="MEI4272325.1"/>
    </source>
</evidence>
<evidence type="ECO:0000256" key="2">
    <source>
        <dbReference type="SAM" id="SignalP"/>
    </source>
</evidence>
<keyword evidence="2" id="KW-0732">Signal</keyword>
<evidence type="ECO:0000313" key="4">
    <source>
        <dbReference type="Proteomes" id="UP001361570"/>
    </source>
</evidence>
<reference evidence="3 4" key="1">
    <citation type="submission" date="2024-03" db="EMBL/GenBank/DDBJ databases">
        <title>Draft genome sequence of Klenkia sp. LSe6-5.</title>
        <authorList>
            <person name="Duangmal K."/>
            <person name="Chantavorakit T."/>
        </authorList>
    </citation>
    <scope>NUCLEOTIDE SEQUENCE [LARGE SCALE GENOMIC DNA]</scope>
    <source>
        <strain evidence="3 4">LSe6-5</strain>
    </source>
</reference>
<feature type="region of interest" description="Disordered" evidence="1">
    <location>
        <begin position="122"/>
        <end position="154"/>
    </location>
</feature>